<evidence type="ECO:0000313" key="3">
    <source>
        <dbReference type="Proteomes" id="UP000663868"/>
    </source>
</evidence>
<comment type="caution">
    <text evidence="2">The sequence shown here is derived from an EMBL/GenBank/DDBJ whole genome shotgun (WGS) entry which is preliminary data.</text>
</comment>
<organism evidence="2 3">
    <name type="scientific">Adineta steineri</name>
    <dbReference type="NCBI Taxonomy" id="433720"/>
    <lineage>
        <taxon>Eukaryota</taxon>
        <taxon>Metazoa</taxon>
        <taxon>Spiralia</taxon>
        <taxon>Gnathifera</taxon>
        <taxon>Rotifera</taxon>
        <taxon>Eurotatoria</taxon>
        <taxon>Bdelloidea</taxon>
        <taxon>Adinetida</taxon>
        <taxon>Adinetidae</taxon>
        <taxon>Adineta</taxon>
    </lineage>
</organism>
<evidence type="ECO:0000313" key="2">
    <source>
        <dbReference type="EMBL" id="CAF4380537.1"/>
    </source>
</evidence>
<keyword evidence="1" id="KW-0175">Coiled coil</keyword>
<gene>
    <name evidence="2" type="ORF">KXQ929_LOCUS49887</name>
</gene>
<evidence type="ECO:0000256" key="1">
    <source>
        <dbReference type="SAM" id="Coils"/>
    </source>
</evidence>
<dbReference type="EMBL" id="CAJOBB010021923">
    <property type="protein sequence ID" value="CAF4380537.1"/>
    <property type="molecule type" value="Genomic_DNA"/>
</dbReference>
<sequence length="172" mass="20805">MKNFESKLKKLNLDLEYPENILSANEILLKIHLFDGFERYLPDLRMCQVRINKTFYEAIQKILKPISKRYNLSEKSLDYLKNELNELKQIEINYDNLYPPIYFLKQAGYSNVNEFNEEMTNLKIQFGKKIEEIQLEKNQLDFQIKELQLIIQQYEQSILSKFSKKAFWSRFK</sequence>
<feature type="coiled-coil region" evidence="1">
    <location>
        <begin position="130"/>
        <end position="157"/>
    </location>
</feature>
<dbReference type="AlphaFoldDB" id="A0A820MZ72"/>
<protein>
    <submittedName>
        <fullName evidence="2">Uncharacterized protein</fullName>
    </submittedName>
</protein>
<name>A0A820MZ72_9BILA</name>
<accession>A0A820MZ72</accession>
<proteinExistence type="predicted"/>
<dbReference type="Proteomes" id="UP000663868">
    <property type="component" value="Unassembled WGS sequence"/>
</dbReference>
<reference evidence="2" key="1">
    <citation type="submission" date="2021-02" db="EMBL/GenBank/DDBJ databases">
        <authorList>
            <person name="Nowell W R."/>
        </authorList>
    </citation>
    <scope>NUCLEOTIDE SEQUENCE</scope>
</reference>